<gene>
    <name evidence="2" type="ORF">LCGC14_1216540</name>
</gene>
<dbReference type="EMBL" id="LAZR01006367">
    <property type="protein sequence ID" value="KKM92632.1"/>
    <property type="molecule type" value="Genomic_DNA"/>
</dbReference>
<feature type="region of interest" description="Disordered" evidence="1">
    <location>
        <begin position="64"/>
        <end position="86"/>
    </location>
</feature>
<sequence length="95" mass="10663">MTAKYPKVSLWKMKKVELLIIADSEPTIDADEKMTRAEIIGEILTIESDVIPVTVISEYPVQAPPPVPPVPELSEEEDDLPPASVRVRRIRKLTE</sequence>
<dbReference type="AlphaFoldDB" id="A0A0F9PH29"/>
<proteinExistence type="predicted"/>
<evidence type="ECO:0000256" key="1">
    <source>
        <dbReference type="SAM" id="MobiDB-lite"/>
    </source>
</evidence>
<protein>
    <submittedName>
        <fullName evidence="2">Uncharacterized protein</fullName>
    </submittedName>
</protein>
<reference evidence="2" key="1">
    <citation type="journal article" date="2015" name="Nature">
        <title>Complex archaea that bridge the gap between prokaryotes and eukaryotes.</title>
        <authorList>
            <person name="Spang A."/>
            <person name="Saw J.H."/>
            <person name="Jorgensen S.L."/>
            <person name="Zaremba-Niedzwiedzka K."/>
            <person name="Martijn J."/>
            <person name="Lind A.E."/>
            <person name="van Eijk R."/>
            <person name="Schleper C."/>
            <person name="Guy L."/>
            <person name="Ettema T.J."/>
        </authorList>
    </citation>
    <scope>NUCLEOTIDE SEQUENCE</scope>
</reference>
<name>A0A0F9PH29_9ZZZZ</name>
<evidence type="ECO:0000313" key="2">
    <source>
        <dbReference type="EMBL" id="KKM92632.1"/>
    </source>
</evidence>
<organism evidence="2">
    <name type="scientific">marine sediment metagenome</name>
    <dbReference type="NCBI Taxonomy" id="412755"/>
    <lineage>
        <taxon>unclassified sequences</taxon>
        <taxon>metagenomes</taxon>
        <taxon>ecological metagenomes</taxon>
    </lineage>
</organism>
<comment type="caution">
    <text evidence="2">The sequence shown here is derived from an EMBL/GenBank/DDBJ whole genome shotgun (WGS) entry which is preliminary data.</text>
</comment>
<accession>A0A0F9PH29</accession>